<dbReference type="Gene3D" id="1.10.3720.10">
    <property type="entry name" value="MetI-like"/>
    <property type="match status" value="1"/>
</dbReference>
<name>A0A4S4FZ38_9MICO</name>
<dbReference type="GO" id="GO:0055085">
    <property type="term" value="P:transmembrane transport"/>
    <property type="evidence" value="ECO:0007669"/>
    <property type="project" value="InterPro"/>
</dbReference>
<feature type="transmembrane region" description="Helical" evidence="5">
    <location>
        <begin position="81"/>
        <end position="98"/>
    </location>
</feature>
<dbReference type="Proteomes" id="UP000307380">
    <property type="component" value="Unassembled WGS sequence"/>
</dbReference>
<dbReference type="GO" id="GO:0005886">
    <property type="term" value="C:plasma membrane"/>
    <property type="evidence" value="ECO:0007669"/>
    <property type="project" value="UniProtKB-SubCell"/>
</dbReference>
<evidence type="ECO:0000256" key="3">
    <source>
        <dbReference type="ARBA" id="ARBA00022989"/>
    </source>
</evidence>
<comment type="similarity">
    <text evidence="5">Belongs to the binding-protein-dependent transport system permease family.</text>
</comment>
<proteinExistence type="inferred from homology"/>
<evidence type="ECO:0000256" key="1">
    <source>
        <dbReference type="ARBA" id="ARBA00004141"/>
    </source>
</evidence>
<dbReference type="SUPFAM" id="SSF161098">
    <property type="entry name" value="MetI-like"/>
    <property type="match status" value="1"/>
</dbReference>
<feature type="transmembrane region" description="Helical" evidence="5">
    <location>
        <begin position="175"/>
        <end position="200"/>
    </location>
</feature>
<keyword evidence="9" id="KW-1185">Reference proteome</keyword>
<feature type="transmembrane region" description="Helical" evidence="5">
    <location>
        <begin position="368"/>
        <end position="391"/>
    </location>
</feature>
<dbReference type="PANTHER" id="PTHR43376">
    <property type="entry name" value="OLIGOPEPTIDE TRANSPORT SYSTEM PERMEASE PROTEIN"/>
    <property type="match status" value="1"/>
</dbReference>
<comment type="caution">
    <text evidence="8">The sequence shown here is derived from an EMBL/GenBank/DDBJ whole genome shotgun (WGS) entry which is preliminary data.</text>
</comment>
<organism evidence="8 9">
    <name type="scientific">Orlajensenia flava</name>
    <dbReference type="NCBI Taxonomy" id="2565934"/>
    <lineage>
        <taxon>Bacteria</taxon>
        <taxon>Bacillati</taxon>
        <taxon>Actinomycetota</taxon>
        <taxon>Actinomycetes</taxon>
        <taxon>Micrococcales</taxon>
        <taxon>Microbacteriaceae</taxon>
        <taxon>Orlajensenia</taxon>
    </lineage>
</organism>
<comment type="subcellular location">
    <subcellularLocation>
        <location evidence="5">Cell membrane</location>
        <topology evidence="5">Multi-pass membrane protein</topology>
    </subcellularLocation>
    <subcellularLocation>
        <location evidence="1">Membrane</location>
        <topology evidence="1">Multi-pass membrane protein</topology>
    </subcellularLocation>
</comment>
<evidence type="ECO:0000256" key="5">
    <source>
        <dbReference type="RuleBase" id="RU363032"/>
    </source>
</evidence>
<dbReference type="InterPro" id="IPR000515">
    <property type="entry name" value="MetI-like"/>
</dbReference>
<dbReference type="CDD" id="cd06261">
    <property type="entry name" value="TM_PBP2"/>
    <property type="match status" value="1"/>
</dbReference>
<gene>
    <name evidence="8" type="ORF">E6C70_05310</name>
</gene>
<evidence type="ECO:0000259" key="7">
    <source>
        <dbReference type="PROSITE" id="PS50928"/>
    </source>
</evidence>
<feature type="transmembrane region" description="Helical" evidence="5">
    <location>
        <begin position="327"/>
        <end position="348"/>
    </location>
</feature>
<evidence type="ECO:0000256" key="4">
    <source>
        <dbReference type="ARBA" id="ARBA00023136"/>
    </source>
</evidence>
<evidence type="ECO:0000256" key="2">
    <source>
        <dbReference type="ARBA" id="ARBA00022692"/>
    </source>
</evidence>
<evidence type="ECO:0000313" key="8">
    <source>
        <dbReference type="EMBL" id="THG35462.1"/>
    </source>
</evidence>
<dbReference type="InterPro" id="IPR035906">
    <property type="entry name" value="MetI-like_sf"/>
</dbReference>
<feature type="region of interest" description="Disordered" evidence="6">
    <location>
        <begin position="1"/>
        <end position="20"/>
    </location>
</feature>
<evidence type="ECO:0000256" key="6">
    <source>
        <dbReference type="SAM" id="MobiDB-lite"/>
    </source>
</evidence>
<keyword evidence="3 5" id="KW-1133">Transmembrane helix</keyword>
<dbReference type="RefSeq" id="WP_136422902.1">
    <property type="nucleotide sequence ID" value="NZ_SSSN01000003.1"/>
</dbReference>
<reference evidence="8 9" key="1">
    <citation type="submission" date="2019-04" db="EMBL/GenBank/DDBJ databases">
        <authorList>
            <person name="Jiang L."/>
        </authorList>
    </citation>
    <scope>NUCLEOTIDE SEQUENCE [LARGE SCALE GENOMIC DNA]</scope>
    <source>
        <strain evidence="8 9">YIM 131861</strain>
    </source>
</reference>
<keyword evidence="4 5" id="KW-0472">Membrane</keyword>
<dbReference type="AlphaFoldDB" id="A0A4S4FZ38"/>
<sequence>MSADTSTTVGPGPDSRNPENEAVGVQAAVAPGLGAAPIVAAPVSGAQSDAVQFDPTLVGTTATKAERGGSRVPWRFIGGRVLFYAFTAFAAISINFFIPRMMKGDAVQAYMAQSRGLLQPSAEKALRIQFGLDNSTSLWQQYWHYWGMLLHGDLGISISSGMAPVSEVIGAALPWTLSLVGIATIISFVVGTIVGAVVGWRRGGRLDFLVPVTTFLGTVPYFWLGLIFIAVFASLLGWFPAGHAYELGVTPGFNLDFISEVISHAALPALTIVIASVGGWVLGMRNMMLTVLDEDYITVAQAKGMPDRRVLWRYAARNAVLPQIQSFALALGFIVGGTLVMEMVFSYPGIGLLLLNATNAKDYALMQGIFLVLVLAVLVANILADIAYAILDPRVRETEA</sequence>
<keyword evidence="5" id="KW-0813">Transport</keyword>
<dbReference type="EMBL" id="SSSN01000003">
    <property type="protein sequence ID" value="THG35462.1"/>
    <property type="molecule type" value="Genomic_DNA"/>
</dbReference>
<dbReference type="OrthoDB" id="9778910at2"/>
<dbReference type="Pfam" id="PF00528">
    <property type="entry name" value="BPD_transp_1"/>
    <property type="match status" value="1"/>
</dbReference>
<evidence type="ECO:0000313" key="9">
    <source>
        <dbReference type="Proteomes" id="UP000307380"/>
    </source>
</evidence>
<protein>
    <submittedName>
        <fullName evidence="8">ABC transporter permease</fullName>
    </submittedName>
</protein>
<keyword evidence="2 5" id="KW-0812">Transmembrane</keyword>
<feature type="transmembrane region" description="Helical" evidence="5">
    <location>
        <begin position="261"/>
        <end position="282"/>
    </location>
</feature>
<feature type="transmembrane region" description="Helical" evidence="5">
    <location>
        <begin position="221"/>
        <end position="241"/>
    </location>
</feature>
<dbReference type="PANTHER" id="PTHR43376:SF1">
    <property type="entry name" value="OLIGOPEPTIDE TRANSPORT SYSTEM PERMEASE PROTEIN"/>
    <property type="match status" value="1"/>
</dbReference>
<dbReference type="PROSITE" id="PS50928">
    <property type="entry name" value="ABC_TM1"/>
    <property type="match status" value="1"/>
</dbReference>
<feature type="domain" description="ABC transmembrane type-1" evidence="7">
    <location>
        <begin position="173"/>
        <end position="384"/>
    </location>
</feature>
<accession>A0A4S4FZ38</accession>